<accession>A0AAD9BKA3</accession>
<dbReference type="Proteomes" id="UP001228049">
    <property type="component" value="Unassembled WGS sequence"/>
</dbReference>
<organism evidence="2 3">
    <name type="scientific">Dissostichus eleginoides</name>
    <name type="common">Patagonian toothfish</name>
    <name type="synonym">Dissostichus amissus</name>
    <dbReference type="NCBI Taxonomy" id="100907"/>
    <lineage>
        <taxon>Eukaryota</taxon>
        <taxon>Metazoa</taxon>
        <taxon>Chordata</taxon>
        <taxon>Craniata</taxon>
        <taxon>Vertebrata</taxon>
        <taxon>Euteleostomi</taxon>
        <taxon>Actinopterygii</taxon>
        <taxon>Neopterygii</taxon>
        <taxon>Teleostei</taxon>
        <taxon>Neoteleostei</taxon>
        <taxon>Acanthomorphata</taxon>
        <taxon>Eupercaria</taxon>
        <taxon>Perciformes</taxon>
        <taxon>Notothenioidei</taxon>
        <taxon>Nototheniidae</taxon>
        <taxon>Dissostichus</taxon>
    </lineage>
</organism>
<proteinExistence type="predicted"/>
<evidence type="ECO:0000313" key="3">
    <source>
        <dbReference type="Proteomes" id="UP001228049"/>
    </source>
</evidence>
<dbReference type="AlphaFoldDB" id="A0AAD9BKA3"/>
<dbReference type="EMBL" id="JASDAP010000020">
    <property type="protein sequence ID" value="KAK1885612.1"/>
    <property type="molecule type" value="Genomic_DNA"/>
</dbReference>
<feature type="coiled-coil region" evidence="1">
    <location>
        <begin position="488"/>
        <end position="543"/>
    </location>
</feature>
<keyword evidence="3" id="KW-1185">Reference proteome</keyword>
<sequence>MASCLVPDFPAVMVALEHLKELDKQLKEERVPFLPEASINLREITAAITELEADRRASHEHLEVETIENSKLRQKINKIRERMRQEIVAGVAAARASNAEEIEKLHKDLKSVSQLQEVTVKRDEVLLSQNKALHPELEQVKAWHEEIIAAQNDQITLKYGLQMQLDRTRDWIEDLKSCIAAVEQDKITLQQKTVLERESFSVRKDKLSKEVDQVDEKIKEQKQVVRRSRIESDGLNDRKQETHNHLGELMMDLAKLESNLRRLEASRCQNEKQLQGLKEEISTVEGTMEKGRESRLRYQNSLAQIFEIFKCQREEENEVRAEHFHVSQQLERSKLQLEERIASVVRHGKEIKEMDKQIRELLETDTITKRVFERNQEELCDNVDTEKKNIEHYEEEKRLTMRLMHDTKTKQEEHVAKMTSDISDTRRRYRELRQEEAALHKRHPKSTNADLLMSHMTQREVEFRHKETKCHEEIEQCLMEVATITISHEEKQRELEEKEDVSNDVAAKWNEEQSRHQRLKTLTSELRRKRSELELTIQSLKEEAGSLLQPKEEMKAELEAMRKSYMDVLGTQASEMRAVEISVYDNSVKLEQVSTENSRLHLAIQQMTEDVTRAREDKERYWQEVQQFERNTKTLFEILQDAWRVDLQTTQDCQTGDGVLLESISGVLNHLKTRRQQLGTISTHLHCVMLDFSKRLGDKSTVEQQS</sequence>
<feature type="coiled-coil region" evidence="1">
    <location>
        <begin position="344"/>
        <end position="442"/>
    </location>
</feature>
<dbReference type="PANTHER" id="PTHR35347">
    <property type="entry name" value="COILED-COIL DOMAIN-CONTAINING PROTEIN 175"/>
    <property type="match status" value="1"/>
</dbReference>
<feature type="coiled-coil region" evidence="1">
    <location>
        <begin position="172"/>
        <end position="266"/>
    </location>
</feature>
<dbReference type="PANTHER" id="PTHR35347:SF1">
    <property type="entry name" value="COILED-COIL DOMAIN-CONTAINING PROTEIN 175"/>
    <property type="match status" value="1"/>
</dbReference>
<comment type="caution">
    <text evidence="2">The sequence shown here is derived from an EMBL/GenBank/DDBJ whole genome shotgun (WGS) entry which is preliminary data.</text>
</comment>
<protein>
    <submittedName>
        <fullName evidence="2">Coiled-coil domain containing protein 175</fullName>
    </submittedName>
</protein>
<reference evidence="2" key="1">
    <citation type="submission" date="2023-04" db="EMBL/GenBank/DDBJ databases">
        <title>Chromosome-level genome of Chaenocephalus aceratus.</title>
        <authorList>
            <person name="Park H."/>
        </authorList>
    </citation>
    <scope>NUCLEOTIDE SEQUENCE</scope>
    <source>
        <strain evidence="2">DE</strain>
        <tissue evidence="2">Muscle</tissue>
    </source>
</reference>
<keyword evidence="1" id="KW-0175">Coiled coil</keyword>
<gene>
    <name evidence="2" type="ORF">KUDE01_029333</name>
</gene>
<name>A0AAD9BKA3_DISEL</name>
<evidence type="ECO:0000313" key="2">
    <source>
        <dbReference type="EMBL" id="KAK1885612.1"/>
    </source>
</evidence>
<dbReference type="InterPro" id="IPR038834">
    <property type="entry name" value="CCDC175"/>
</dbReference>
<evidence type="ECO:0000256" key="1">
    <source>
        <dbReference type="SAM" id="Coils"/>
    </source>
</evidence>